<reference evidence="9" key="1">
    <citation type="journal article" date="2012" name="Am. J. Trop. Med. Hyg.">
        <title>An insight into the sialotranscriptome of Triatoma matogrossensis, a kissing bug associated with fogo selvagem in South America.</title>
        <authorList>
            <person name="Assumpcao T.C."/>
            <person name="Eaton D.P."/>
            <person name="Pham V.M."/>
            <person name="Francischetti I.M."/>
            <person name="Aoki V."/>
            <person name="Hans-Filho G."/>
            <person name="Rivitti E.A."/>
            <person name="Valenzuela J.G."/>
            <person name="Diaz L.A."/>
            <person name="Ribeiro J.M."/>
        </authorList>
    </citation>
    <scope>NUCLEOTIDE SEQUENCE</scope>
    <source>
        <tissue evidence="9">Salivary gland</tissue>
    </source>
</reference>
<evidence type="ECO:0000256" key="5">
    <source>
        <dbReference type="ARBA" id="ARBA00023240"/>
    </source>
</evidence>
<feature type="chain" id="PRO_5003160020" evidence="8">
    <location>
        <begin position="19"/>
        <end position="203"/>
    </location>
</feature>
<evidence type="ECO:0000256" key="8">
    <source>
        <dbReference type="SAM" id="SignalP"/>
    </source>
</evidence>
<sequence>MKGVFIVAFFGIFAHAFAQVTSTIQTCPRQSTMQNLKPSDFFFGAWFVTHARSGPQLITCRIYKTSVEKKTTITFDGDGYYGDGDAATYYQVRCKGKESSGQKGKFSLSCTRQQPSIPGTSPQNSKIEFNLELSVIDTDYAQYAIVQTCSTYTTLNVIKDNILVLHRSKDALKPNIEAIFQQKLGSSLSTYITRQKGTECRVA</sequence>
<comment type="subcellular location">
    <subcellularLocation>
        <location evidence="1">Secreted</location>
    </subcellularLocation>
</comment>
<evidence type="ECO:0000313" key="9">
    <source>
        <dbReference type="EMBL" id="ADN29750.1"/>
    </source>
</evidence>
<dbReference type="CDD" id="cd19423">
    <property type="entry name" value="lipocalin_LTBP1-like"/>
    <property type="match status" value="1"/>
</dbReference>
<dbReference type="GO" id="GO:0030682">
    <property type="term" value="P:symbiont-mediated perturbation of host defenses"/>
    <property type="evidence" value="ECO:0007669"/>
    <property type="project" value="InterPro"/>
</dbReference>
<dbReference type="Gene3D" id="2.40.128.20">
    <property type="match status" value="1"/>
</dbReference>
<dbReference type="GO" id="GO:0090729">
    <property type="term" value="F:toxin activity"/>
    <property type="evidence" value="ECO:0007669"/>
    <property type="project" value="UniProtKB-KW"/>
</dbReference>
<feature type="signal peptide" evidence="8">
    <location>
        <begin position="1"/>
        <end position="18"/>
    </location>
</feature>
<accession>E2J732</accession>
<dbReference type="Pfam" id="PF03973">
    <property type="entry name" value="Triabin"/>
    <property type="match status" value="1"/>
</dbReference>
<comment type="similarity">
    <text evidence="6">Belongs to the calycin superfamily. Triabin family.</text>
</comment>
<evidence type="ECO:0000256" key="4">
    <source>
        <dbReference type="ARBA" id="ARBA00022729"/>
    </source>
</evidence>
<proteinExistence type="evidence at transcript level"/>
<evidence type="ECO:0000256" key="7">
    <source>
        <dbReference type="SAM" id="MobiDB-lite"/>
    </source>
</evidence>
<dbReference type="EMBL" id="HP429250">
    <property type="protein sequence ID" value="ADN29750.1"/>
    <property type="molecule type" value="mRNA"/>
</dbReference>
<dbReference type="GO" id="GO:0005576">
    <property type="term" value="C:extracellular region"/>
    <property type="evidence" value="ECO:0007669"/>
    <property type="project" value="UniProtKB-SubCell"/>
</dbReference>
<dbReference type="InterPro" id="IPR012674">
    <property type="entry name" value="Calycin"/>
</dbReference>
<name>E2J732_9HEMI</name>
<keyword evidence="4 8" id="KW-0732">Signal</keyword>
<keyword evidence="5" id="KW-1199">Hemostasis impairing toxin</keyword>
<dbReference type="SUPFAM" id="SSF50814">
    <property type="entry name" value="Lipocalins"/>
    <property type="match status" value="1"/>
</dbReference>
<evidence type="ECO:0000256" key="1">
    <source>
        <dbReference type="ARBA" id="ARBA00004613"/>
    </source>
</evidence>
<evidence type="ECO:0000256" key="2">
    <source>
        <dbReference type="ARBA" id="ARBA00022525"/>
    </source>
</evidence>
<protein>
    <submittedName>
        <fullName evidence="9">Salivary lipocalin</fullName>
    </submittedName>
</protein>
<organism evidence="9">
    <name type="scientific">Triatoma matogrossensis</name>
    <dbReference type="NCBI Taxonomy" id="162370"/>
    <lineage>
        <taxon>Eukaryota</taxon>
        <taxon>Metazoa</taxon>
        <taxon>Ecdysozoa</taxon>
        <taxon>Arthropoda</taxon>
        <taxon>Hexapoda</taxon>
        <taxon>Insecta</taxon>
        <taxon>Pterygota</taxon>
        <taxon>Neoptera</taxon>
        <taxon>Paraneoptera</taxon>
        <taxon>Hemiptera</taxon>
        <taxon>Heteroptera</taxon>
        <taxon>Panheteroptera</taxon>
        <taxon>Cimicomorpha</taxon>
        <taxon>Reduviidae</taxon>
        <taxon>Triatominae</taxon>
        <taxon>Triatoma</taxon>
    </lineage>
</organism>
<feature type="compositionally biased region" description="Polar residues" evidence="7">
    <location>
        <begin position="108"/>
        <end position="122"/>
    </location>
</feature>
<evidence type="ECO:0000256" key="3">
    <source>
        <dbReference type="ARBA" id="ARBA00022656"/>
    </source>
</evidence>
<evidence type="ECO:0000256" key="6">
    <source>
        <dbReference type="ARBA" id="ARBA00034121"/>
    </source>
</evidence>
<feature type="region of interest" description="Disordered" evidence="7">
    <location>
        <begin position="98"/>
        <end position="122"/>
    </location>
</feature>
<keyword evidence="2" id="KW-0964">Secreted</keyword>
<keyword evidence="3" id="KW-0800">Toxin</keyword>
<dbReference type="InterPro" id="IPR005657">
    <property type="entry name" value="Triabi/Procalin"/>
</dbReference>
<dbReference type="AlphaFoldDB" id="E2J732"/>